<dbReference type="PANTHER" id="PTHR30627">
    <property type="entry name" value="PEPTIDOGLYCAN D,D-TRANSPEPTIDASE"/>
    <property type="match status" value="1"/>
</dbReference>
<dbReference type="PROSITE" id="PS51257">
    <property type="entry name" value="PROKAR_LIPOPROTEIN"/>
    <property type="match status" value="1"/>
</dbReference>
<protein>
    <submittedName>
        <fullName evidence="4">Penicillin-binding protein 2</fullName>
    </submittedName>
</protein>
<feature type="domain" description="Penicillin binding protein A dimerisation" evidence="3">
    <location>
        <begin position="52"/>
        <end position="138"/>
    </location>
</feature>
<dbReference type="SUPFAM" id="SSF56601">
    <property type="entry name" value="beta-lactamase/transpeptidase-like"/>
    <property type="match status" value="1"/>
</dbReference>
<dbReference type="PANTHER" id="PTHR30627:SF24">
    <property type="entry name" value="PENICILLIN-BINDING PROTEIN 4B"/>
    <property type="match status" value="1"/>
</dbReference>
<feature type="region of interest" description="Disordered" evidence="1">
    <location>
        <begin position="183"/>
        <end position="205"/>
    </location>
</feature>
<dbReference type="GO" id="GO:0071555">
    <property type="term" value="P:cell wall organization"/>
    <property type="evidence" value="ECO:0007669"/>
    <property type="project" value="TreeGrafter"/>
</dbReference>
<dbReference type="EMBL" id="JAKNHJ010000007">
    <property type="protein sequence ID" value="MCG4617764.1"/>
    <property type="molecule type" value="Genomic_DNA"/>
</dbReference>
<dbReference type="RefSeq" id="WP_238127912.1">
    <property type="nucleotide sequence ID" value="NZ_JAGZVZ010000002.1"/>
</dbReference>
<reference evidence="4" key="1">
    <citation type="submission" date="2022-01" db="EMBL/GenBank/DDBJ databases">
        <title>Collection of gut derived symbiotic bacterial strains cultured from healthy donors.</title>
        <authorList>
            <person name="Lin H."/>
            <person name="Kohout C."/>
            <person name="Waligurski E."/>
            <person name="Pamer E.G."/>
        </authorList>
    </citation>
    <scope>NUCLEOTIDE SEQUENCE</scope>
    <source>
        <strain evidence="4">DFI.7.46</strain>
    </source>
</reference>
<dbReference type="InterPro" id="IPR012338">
    <property type="entry name" value="Beta-lactam/transpept-like"/>
</dbReference>
<dbReference type="InterPro" id="IPR054120">
    <property type="entry name" value="PBPA_dimer"/>
</dbReference>
<gene>
    <name evidence="4" type="ORF">L0M99_04545</name>
</gene>
<dbReference type="GO" id="GO:0005886">
    <property type="term" value="C:plasma membrane"/>
    <property type="evidence" value="ECO:0007669"/>
    <property type="project" value="TreeGrafter"/>
</dbReference>
<evidence type="ECO:0000313" key="5">
    <source>
        <dbReference type="Proteomes" id="UP001200537"/>
    </source>
</evidence>
<dbReference type="Pfam" id="PF00905">
    <property type="entry name" value="Transpeptidase"/>
    <property type="match status" value="1"/>
</dbReference>
<dbReference type="Pfam" id="PF21922">
    <property type="entry name" value="PBP_dimer_2"/>
    <property type="match status" value="1"/>
</dbReference>
<dbReference type="InterPro" id="IPR050515">
    <property type="entry name" value="Beta-lactam/transpept"/>
</dbReference>
<evidence type="ECO:0000259" key="2">
    <source>
        <dbReference type="Pfam" id="PF00905"/>
    </source>
</evidence>
<feature type="compositionally biased region" description="Polar residues" evidence="1">
    <location>
        <begin position="183"/>
        <end position="200"/>
    </location>
</feature>
<dbReference type="AlphaFoldDB" id="A0AAJ1BBC0"/>
<dbReference type="GO" id="GO:0008658">
    <property type="term" value="F:penicillin binding"/>
    <property type="evidence" value="ECO:0007669"/>
    <property type="project" value="InterPro"/>
</dbReference>
<sequence length="490" mass="52073">MNPQIKRLFFVVFVMFLSLMVACTYIQFLGADSLNADGRNSRAFYRSKYIERGPIMVGENAIAASEPTKDSTGYRKRYHRVYSEQAPLYSNLTGYLSPGGNATGMERLQNSVLMGEASSQALSQLLKYAAGENQKGGGILLTIDPQIQQAAAQALGNHKGAVVALNYQSGAILAAVTTPRFNPSSLATGSEKQSQQTLKQLQADPSKPMLDRALRGEYPPGSAFKIITAAAALEQQIRKPEDAVDAPVSVPLPGSRAKISNIESTRCGNGHPTFTYAFAYSCNTPFAKIGQDLGYQALKDKTEAFGFNPKTDLKIPLPVQKSYFPSSDPGIASTMMSAIGQYEVRTSPLMMATVAAAVANQGTQMRPFLVAAELGSDGKATRTYRSGGKLGKPISKEVAAQLRQMMIATVTEGTGETGRVAGVEMGAKTGTAQTGGNKTDAWYVGWADTPNLPLAFAVVIEGDNSNPTPHGGPVAGPVAKQVVQAAMNHD</sequence>
<evidence type="ECO:0000313" key="4">
    <source>
        <dbReference type="EMBL" id="MCG4617764.1"/>
    </source>
</evidence>
<comment type="caution">
    <text evidence="4">The sequence shown here is derived from an EMBL/GenBank/DDBJ whole genome shotgun (WGS) entry which is preliminary data.</text>
</comment>
<name>A0AAJ1BBC0_9ACTO</name>
<evidence type="ECO:0000256" key="1">
    <source>
        <dbReference type="SAM" id="MobiDB-lite"/>
    </source>
</evidence>
<proteinExistence type="predicted"/>
<dbReference type="InterPro" id="IPR001460">
    <property type="entry name" value="PCN-bd_Tpept"/>
</dbReference>
<accession>A0AAJ1BBC0</accession>
<dbReference type="Gene3D" id="3.40.710.10">
    <property type="entry name" value="DD-peptidase/beta-lactamase superfamily"/>
    <property type="match status" value="1"/>
</dbReference>
<dbReference type="GO" id="GO:0071972">
    <property type="term" value="F:peptidoglycan L,D-transpeptidase activity"/>
    <property type="evidence" value="ECO:0007669"/>
    <property type="project" value="TreeGrafter"/>
</dbReference>
<evidence type="ECO:0000259" key="3">
    <source>
        <dbReference type="Pfam" id="PF21922"/>
    </source>
</evidence>
<dbReference type="Gene3D" id="3.90.1310.10">
    <property type="entry name" value="Penicillin-binding protein 2a (Domain 2)"/>
    <property type="match status" value="1"/>
</dbReference>
<feature type="domain" description="Penicillin-binding protein transpeptidase" evidence="2">
    <location>
        <begin position="160"/>
        <end position="483"/>
    </location>
</feature>
<organism evidence="4 5">
    <name type="scientific">Varibaculum cambriense</name>
    <dbReference type="NCBI Taxonomy" id="184870"/>
    <lineage>
        <taxon>Bacteria</taxon>
        <taxon>Bacillati</taxon>
        <taxon>Actinomycetota</taxon>
        <taxon>Actinomycetes</taxon>
        <taxon>Actinomycetales</taxon>
        <taxon>Actinomycetaceae</taxon>
        <taxon>Varibaculum</taxon>
    </lineage>
</organism>
<dbReference type="Proteomes" id="UP001200537">
    <property type="component" value="Unassembled WGS sequence"/>
</dbReference>